<feature type="compositionally biased region" description="Acidic residues" evidence="1">
    <location>
        <begin position="90"/>
        <end position="100"/>
    </location>
</feature>
<gene>
    <name evidence="2" type="ORF">KVT40_002449</name>
</gene>
<evidence type="ECO:0000313" key="3">
    <source>
        <dbReference type="Proteomes" id="UP000809789"/>
    </source>
</evidence>
<sequence>MCIVELRIAQSYTKCDHRTVAWDTFPMDDECAEATRTGQLCSEPILRLTEDKIDGVCPRCQKEAEKKHERRANGDTSNDKDPDPPSESQPVDEDEWIFYT</sequence>
<comment type="caution">
    <text evidence="2">The sequence shown here is derived from an EMBL/GenBank/DDBJ whole genome shotgun (WGS) entry which is preliminary data.</text>
</comment>
<organism evidence="2 3">
    <name type="scientific">Elsinoe batatas</name>
    <dbReference type="NCBI Taxonomy" id="2601811"/>
    <lineage>
        <taxon>Eukaryota</taxon>
        <taxon>Fungi</taxon>
        <taxon>Dikarya</taxon>
        <taxon>Ascomycota</taxon>
        <taxon>Pezizomycotina</taxon>
        <taxon>Dothideomycetes</taxon>
        <taxon>Dothideomycetidae</taxon>
        <taxon>Myriangiales</taxon>
        <taxon>Elsinoaceae</taxon>
        <taxon>Elsinoe</taxon>
    </lineage>
</organism>
<evidence type="ECO:0000256" key="1">
    <source>
        <dbReference type="SAM" id="MobiDB-lite"/>
    </source>
</evidence>
<proteinExistence type="predicted"/>
<dbReference type="EMBL" id="JAESVG020000002">
    <property type="protein sequence ID" value="KAG8630830.1"/>
    <property type="molecule type" value="Genomic_DNA"/>
</dbReference>
<reference evidence="2" key="1">
    <citation type="submission" date="2021-07" db="EMBL/GenBank/DDBJ databases">
        <title>Elsinoe batatas strain:CRI-CJ2 Genome sequencing and assembly.</title>
        <authorList>
            <person name="Huang L."/>
        </authorList>
    </citation>
    <scope>NUCLEOTIDE SEQUENCE</scope>
    <source>
        <strain evidence="2">CRI-CJ2</strain>
    </source>
</reference>
<protein>
    <submittedName>
        <fullName evidence="2">Uncharacterized protein</fullName>
    </submittedName>
</protein>
<evidence type="ECO:0000313" key="2">
    <source>
        <dbReference type="EMBL" id="KAG8630830.1"/>
    </source>
</evidence>
<dbReference type="AlphaFoldDB" id="A0A8K0L8N8"/>
<keyword evidence="3" id="KW-1185">Reference proteome</keyword>
<name>A0A8K0L8N8_9PEZI</name>
<feature type="compositionally biased region" description="Basic and acidic residues" evidence="1">
    <location>
        <begin position="62"/>
        <end position="83"/>
    </location>
</feature>
<feature type="region of interest" description="Disordered" evidence="1">
    <location>
        <begin position="62"/>
        <end position="100"/>
    </location>
</feature>
<accession>A0A8K0L8N8</accession>
<dbReference type="Proteomes" id="UP000809789">
    <property type="component" value="Unassembled WGS sequence"/>
</dbReference>